<feature type="chain" id="PRO_5046347626" evidence="1">
    <location>
        <begin position="31"/>
        <end position="253"/>
    </location>
</feature>
<dbReference type="RefSeq" id="WP_219201417.1">
    <property type="nucleotide sequence ID" value="NZ_JAHWQX010000002.1"/>
</dbReference>
<dbReference type="PANTHER" id="PTHR43179">
    <property type="entry name" value="RHAMNOSYLTRANSFERASE WBBL"/>
    <property type="match status" value="1"/>
</dbReference>
<dbReference type="Proteomes" id="UP001430804">
    <property type="component" value="Unassembled WGS sequence"/>
</dbReference>
<reference evidence="2" key="1">
    <citation type="submission" date="2021-07" db="EMBL/GenBank/DDBJ databases">
        <title>Pseudohoeflea marina sp. nov. a polyhydroxyalcanoate-producing bacterium.</title>
        <authorList>
            <person name="Zheng W."/>
            <person name="Yu S."/>
            <person name="Huang Y."/>
        </authorList>
    </citation>
    <scope>NUCLEOTIDE SEQUENCE</scope>
    <source>
        <strain evidence="2">DP4N28-3</strain>
    </source>
</reference>
<organism evidence="2 3">
    <name type="scientific">Pseudohoeflea coraliihabitans</name>
    <dbReference type="NCBI Taxonomy" id="2860393"/>
    <lineage>
        <taxon>Bacteria</taxon>
        <taxon>Pseudomonadati</taxon>
        <taxon>Pseudomonadota</taxon>
        <taxon>Alphaproteobacteria</taxon>
        <taxon>Hyphomicrobiales</taxon>
        <taxon>Rhizobiaceae</taxon>
        <taxon>Pseudohoeflea</taxon>
    </lineage>
</organism>
<keyword evidence="3" id="KW-1185">Reference proteome</keyword>
<protein>
    <submittedName>
        <fullName evidence="2">Glycosyltransferase family 2 protein</fullName>
    </submittedName>
</protein>
<dbReference type="PANTHER" id="PTHR43179:SF7">
    <property type="entry name" value="RHAMNOSYLTRANSFERASE WBBL"/>
    <property type="match status" value="1"/>
</dbReference>
<dbReference type="EMBL" id="JAHWQX010000002">
    <property type="protein sequence ID" value="MBW3097514.1"/>
    <property type="molecule type" value="Genomic_DNA"/>
</dbReference>
<name>A0ABS6WR47_9HYPH</name>
<feature type="signal peptide" evidence="1">
    <location>
        <begin position="1"/>
        <end position="30"/>
    </location>
</feature>
<gene>
    <name evidence="2" type="ORF">KY465_09500</name>
</gene>
<accession>A0ABS6WR47</accession>
<evidence type="ECO:0000313" key="2">
    <source>
        <dbReference type="EMBL" id="MBW3097514.1"/>
    </source>
</evidence>
<evidence type="ECO:0000256" key="1">
    <source>
        <dbReference type="SAM" id="SignalP"/>
    </source>
</evidence>
<proteinExistence type="predicted"/>
<keyword evidence="1" id="KW-0732">Signal</keyword>
<evidence type="ECO:0000313" key="3">
    <source>
        <dbReference type="Proteomes" id="UP001430804"/>
    </source>
</evidence>
<dbReference type="Pfam" id="PF13641">
    <property type="entry name" value="Glyco_tranf_2_3"/>
    <property type="match status" value="1"/>
</dbReference>
<comment type="caution">
    <text evidence="2">The sequence shown here is derived from an EMBL/GenBank/DDBJ whole genome shotgun (WGS) entry which is preliminary data.</text>
</comment>
<sequence length="253" mass="27889">MEMTIVIPSRGLAALLTACLRLLHVALAEAGISDHRIVVVDNATPHPFASDRFGPQVEILRFDVPQSFSHACNAGVRRGAAQGCRHVFLLNNDVLLHPRAIAEMLAAKQAAKAAVSGARLVFPDDTIQHCGVRIGGPRPIPYHEHIHTPTPLVSRRLRTYQAVTGAAMIIDHALYDELGGLDECYPFAYEDVDFCLRARQKGHRITCAQAVDSVHFASMTPGRFRHEDESRAIFEARWAGRCTSDTEEGLYKC</sequence>